<dbReference type="WBParaSite" id="Csp11.Scaffold476.g1728.t1">
    <property type="protein sequence ID" value="Csp11.Scaffold476.g1728.t1"/>
    <property type="gene ID" value="Csp11.Scaffold476.g1728"/>
</dbReference>
<dbReference type="PANTHER" id="PTHR35855:SF1">
    <property type="entry name" value="CUB DOMAIN-CONTAINING PROTEIN-RELATED"/>
    <property type="match status" value="1"/>
</dbReference>
<dbReference type="eggNOG" id="ENOG502RVVX">
    <property type="taxonomic scope" value="Eukaryota"/>
</dbReference>
<evidence type="ECO:0000256" key="1">
    <source>
        <dbReference type="SAM" id="MobiDB-lite"/>
    </source>
</evidence>
<name>A0A1I7T296_9PELO</name>
<accession>A0A1I7T296</accession>
<sequence length="234" mass="26044">MLSTILLSSILFSMASATGHLRLELTASNDFYLELRTNFNSKTMRMIMGSTRVTGFHPKIDEPSLEVSFSKSGASILRHVYEMRSPGEVTRQTFVLDEIVLLVSSKFECDDGFIGETCQEISTTSTTTLAPTPTTPVPTSTVRVPPQRQVQVQENQPPTNFFLCSTLIIVIIVLLILILIVFLAMRPRQQRIYIHPQPGTPVKSCKIILEDSGYQSPESSRYTASPTRSVTITL</sequence>
<evidence type="ECO:0000256" key="2">
    <source>
        <dbReference type="SAM" id="Phobius"/>
    </source>
</evidence>
<keyword evidence="2" id="KW-1133">Transmembrane helix</keyword>
<protein>
    <submittedName>
        <fullName evidence="5">Hyphal_reg_CWP domain-containing protein</fullName>
    </submittedName>
</protein>
<feature type="chain" id="PRO_5009306949" evidence="3">
    <location>
        <begin position="18"/>
        <end position="234"/>
    </location>
</feature>
<keyword evidence="2" id="KW-0812">Transmembrane</keyword>
<keyword evidence="2" id="KW-0472">Membrane</keyword>
<dbReference type="AlphaFoldDB" id="A0A1I7T296"/>
<dbReference type="Proteomes" id="UP000095282">
    <property type="component" value="Unplaced"/>
</dbReference>
<dbReference type="InterPro" id="IPR053132">
    <property type="entry name" value="Mesendoderm_Regulator"/>
</dbReference>
<keyword evidence="3" id="KW-0732">Signal</keyword>
<dbReference type="PANTHER" id="PTHR35855">
    <property type="entry name" value="PROTEIN CBG11437-RELATED"/>
    <property type="match status" value="1"/>
</dbReference>
<evidence type="ECO:0000256" key="3">
    <source>
        <dbReference type="SAM" id="SignalP"/>
    </source>
</evidence>
<feature type="transmembrane region" description="Helical" evidence="2">
    <location>
        <begin position="160"/>
        <end position="185"/>
    </location>
</feature>
<feature type="region of interest" description="Disordered" evidence="1">
    <location>
        <begin position="215"/>
        <end position="234"/>
    </location>
</feature>
<organism evidence="4 5">
    <name type="scientific">Caenorhabditis tropicalis</name>
    <dbReference type="NCBI Taxonomy" id="1561998"/>
    <lineage>
        <taxon>Eukaryota</taxon>
        <taxon>Metazoa</taxon>
        <taxon>Ecdysozoa</taxon>
        <taxon>Nematoda</taxon>
        <taxon>Chromadorea</taxon>
        <taxon>Rhabditida</taxon>
        <taxon>Rhabditina</taxon>
        <taxon>Rhabditomorpha</taxon>
        <taxon>Rhabditoidea</taxon>
        <taxon>Rhabditidae</taxon>
        <taxon>Peloderinae</taxon>
        <taxon>Caenorhabditis</taxon>
    </lineage>
</organism>
<evidence type="ECO:0000313" key="4">
    <source>
        <dbReference type="Proteomes" id="UP000095282"/>
    </source>
</evidence>
<evidence type="ECO:0000313" key="5">
    <source>
        <dbReference type="WBParaSite" id="Csp11.Scaffold476.g1728.t1"/>
    </source>
</evidence>
<reference evidence="5" key="1">
    <citation type="submission" date="2016-11" db="UniProtKB">
        <authorList>
            <consortium name="WormBaseParasite"/>
        </authorList>
    </citation>
    <scope>IDENTIFICATION</scope>
</reference>
<feature type="signal peptide" evidence="3">
    <location>
        <begin position="1"/>
        <end position="17"/>
    </location>
</feature>
<proteinExistence type="predicted"/>
<keyword evidence="4" id="KW-1185">Reference proteome</keyword>